<dbReference type="SUPFAM" id="SSF56672">
    <property type="entry name" value="DNA/RNA polymerases"/>
    <property type="match status" value="1"/>
</dbReference>
<dbReference type="SMART" id="SM00343">
    <property type="entry name" value="ZnF_C2HC"/>
    <property type="match status" value="5"/>
</dbReference>
<dbReference type="InterPro" id="IPR001878">
    <property type="entry name" value="Znf_CCHC"/>
</dbReference>
<dbReference type="InterPro" id="IPR001584">
    <property type="entry name" value="Integrase_cat-core"/>
</dbReference>
<dbReference type="Proteomes" id="UP001235939">
    <property type="component" value="Chromosome 05"/>
</dbReference>
<feature type="compositionally biased region" description="Polar residues" evidence="2">
    <location>
        <begin position="1419"/>
        <end position="1430"/>
    </location>
</feature>
<keyword evidence="6" id="KW-1185">Reference proteome</keyword>
<dbReference type="EMBL" id="CP092867">
    <property type="protein sequence ID" value="UYV67857.1"/>
    <property type="molecule type" value="Genomic_DNA"/>
</dbReference>
<dbReference type="Pfam" id="PF17921">
    <property type="entry name" value="Integrase_H2C2"/>
    <property type="match status" value="1"/>
</dbReference>
<dbReference type="InterPro" id="IPR043128">
    <property type="entry name" value="Rev_trsase/Diguanyl_cyclase"/>
</dbReference>
<sequence length="3091" mass="354112">MEKSKKLRTLLRSSATKSIRELDAELEKESPSRETIRINFKVLETNKNQLRDVNSQIMNLMLEDETITPHDLEKEQDMVVQYGKNFIRTELRVAEYLQLEENEHQGRSNLDPTRSAKEGMSSCKLPKMALPVFDGTCLEWLGWWSRFEMIHESAVLSEVEKFQYLVQSMKAGTRADRLVKSYPLTTENYPKVVKALQDRFGDKVILTEVYVRQLLKLVINKARKKTLTLEGLYNQVESHLRALESLGVTTQQNASFLYPLVESSLPEDLLRIWQRSALAGYGGDELELPITIDQRLERLLEFLRREVKGDQRLEYMKEGFGESSQRRNYGQHIARMHAAQITEAKGRVTPLCLKCKGKHWIQDCAGWRSMTVTKRMDEIRKVNACFRCLRVGHVMAACRTQLRCSHCKGFHHTALHLPRRVSMEDRDQREGQILRSRGSRLVNRKSPYKGCMVNAQIFGINDTKGKHVKQMVSCSVASLTESGWTIPIRALVVGRMTGILPSRDLRIPVPSSWKTLPLADPQFETSGRVDVILGADVYGSLFLPEVKYDEKTQLCAQNTRLGWIVSGKLPGEGEVGPQRVYNIRVNYGENLDNVLRQLGEVEDVPLGHAKLDADEFCEELYKTRGMAKMERHEKGMRTPASRTGEKISEYSMSKEEYPTDRVKLTESKDGYGSEPVKVKVDKLCPASAMVKVTERKTCPDSSVQKRSEESTCPDCSKVKGSMCPHCAKMREIEMLTCTDSAKVKAELCTDSAKVKAELCPDSSKVEVDKEEPSPELWPKLPKDRRGWKRWPDIKPKEYDHLEEKENDRRILSIDELAEELLESYKEFPPVHVKVDRCGNLDEHWLRRKIREDLCQVPPKIPPYIRMSVVNLDIVEELLKSRPKCENRDSELDIYENLDLEQIILDIVQGYNIENPNCEEKMADSKLVQSHVEICRGDEEPDDRSMSISRYVTQHVPTASCCGYLQIGREREMQDIYDDFKISKEAAKKEKVEQPHEISLSCQLLQMNGNLNGNTTVGCSESLLDNQTSGVLCTESVCCDDLDTEICPPFEDSIGEELHNFLQPKVKPPHQESLIENLTENDDIPEAFDENHEEDSLILETTFVIEDEEPNKAIGTPGIEISEVSVIAKSEGKDSKEPMVRAEALDKKLCHDDPAHLNVVETDLNRAKEATSGIINVSTESKEKAVPVEIVDPSTKDYLQSGEKAKLSRWKLIDSLCLEDFKESENDDEKYSSSAHMEWPEIFKKEVLKPEALEKAAKQLRIGFYMARDQMSEIAEILANDGAEWKFSPPGAPHFGGLWEAGIKCFKYHVADPLSFFKGRRPVRGQITKLINSVETALKKPVEELDKTDLRVSALQLEDLCRDLHEWDEKVTEAMLDEEVTEDEQDKEYDERLRYDRLIKRMREELEKVLNPKKGVSPQPDETFSDTSNSTTRRRVLLPKRKLPEFGGDVREWITFWSRFEDIHNDEDLSDSDKYQYLVDCMLENSEAQQLVLSYPVSGKNYASVIKDLKERFGRDNMLIKVYVRDLLWLVIRSAQERKVNFKDLVTKLNSQIRHLSMLGVTTDKCADILYPVVESCLPEDVLISWQRSSEPEDLENLMKFLRREVNQTKDREMAYNKHSDSLAQPTPGKIETKKRSFNARREIATTSGFMHSDISPTLREKFKCIFCDNGHPSQDCRKGMKMGMDQKNEKIKSYKRCFKCLLPGHRSRQCKKKVRCDFCKRDGHYAIMCRGVHHAETEIKSQQRPQNSTPTPGSSDVATVNEMSNCVSNKACLETLLVKVWGPKGSKVVRAVIDSGSSQSYILEHIVKDLGVPIMGEEELDHEIFGGIRYTDRHRIYCLTLSSIENDRCISCPASATNQIARCIRKPTFGSWARELASKKIQLSAFKAKSDEVELLLGADINPKIATANMIRLSDDLIARETLLGWVVQGKTEGKFPDKNPNQVHNSMLITSLMTQEIKVSDLWSLENIGVMDDGQAESKKETDQAIMEKFRTETKRLESGRYEVHLPWIEPAQKLKENKSHAEKRLRKMTEDLKKRGFYHHYNKIFEEWEENGIIERIQSDQDDTLEYFLPHRAVVKSGSSTTPVRPVFDASSKTKGGWSLNDCLAKGPNLLELIPDIMLRFRLNKIGVVADIEKAFLQISVAKEDRQFLRFLWWEDGKQENLRIYQHKRVVFGVTSSPFLLAATLKLHLEQYEREVIPLLKCMYMDNCVNSVTSLEEAQVFQQQSIDLLSPAGFNLREWQMGGPGIVNGENISVLGMKWDTADDTLTISDKLMMTPTYKSLDQENDAEIENQTHKLTKRIMLSEAHAVFDPLGLFSPFTIVPKIILQQCWKSELKWDQPVPEDIVKKFVEWQSQIPELLSVRIPRWVMRDGFEQPSLHVFYDASQDAYATCIYLRTVKNEEVNVQLVASMARVAPKKKLTIPRLELMSCLIGSRLTKQVMKIISESIAISENNIWFWTDSSTALRWIQNEKPWATFVRNRVNEICSISKKENWHHVSGANNPADLPSRGSSVKKLIEHKWWEGPSFLWGEEASWNQFDPIFDEEEINKELKKTVNIAVNSTKDNFMDKLERYGDYYRIVRIVAYLLRFKRKTVSDESRPRQHDKMSKEISVEEFEEAEKVVLRHIQLISFGRDDKRINKLNAFTDEYGLYRIKSQLYFGEDDYDTRCPIVLPGENQVVKLLIRKEHEMMSHAGIQTTQQLVRRRFWILKGKRTIRSIISACATCRRYNSKRVQTESIPIPATRIGSTPAFGVIGVDLAGPLTETGGKKIWVVLYTCAVYRAVHLELTKTVSTEGFLDTFRRFVARRGRPSIVYSDNGLNFVGCNNLFKKVNWNDVLRYATVQRIKWNFNPPTAAFWGGWWERLVGLMKQLIRKVLGDKTVSYEELQTVICEVESAMNSRPLTAINEESGLVPITPAKFMCDNASCLFVPEADIVDSKFLKEKACLNSRPLGPISGDPNDLAVLTPAHFLLTSSSCCVPEEDLLSAQLLPRWKMVQKMVQHLWRQWSTDYIHNLPQRHKWRTPRPNVATGSLVLVREEPVPPAKWIMGLVVEIHPGKDGLVRVVSIRTKAGLLKRPLVKLALLPVPHELL</sequence>
<dbReference type="Gene3D" id="3.10.10.10">
    <property type="entry name" value="HIV Type 1 Reverse Transcriptase, subunit A, domain 1"/>
    <property type="match status" value="1"/>
</dbReference>
<dbReference type="InterPro" id="IPR008042">
    <property type="entry name" value="Retrotrans_Pao"/>
</dbReference>
<keyword evidence="1" id="KW-0863">Zinc-finger</keyword>
<dbReference type="PROSITE" id="PS50158">
    <property type="entry name" value="ZF_CCHC"/>
    <property type="match status" value="1"/>
</dbReference>
<dbReference type="InterPro" id="IPR043502">
    <property type="entry name" value="DNA/RNA_pol_sf"/>
</dbReference>
<keyword evidence="1" id="KW-0862">Zinc</keyword>
<protein>
    <submittedName>
        <fullName evidence="5">Uncharacterized protein</fullName>
    </submittedName>
</protein>
<organism evidence="5 6">
    <name type="scientific">Cordylochernes scorpioides</name>
    <dbReference type="NCBI Taxonomy" id="51811"/>
    <lineage>
        <taxon>Eukaryota</taxon>
        <taxon>Metazoa</taxon>
        <taxon>Ecdysozoa</taxon>
        <taxon>Arthropoda</taxon>
        <taxon>Chelicerata</taxon>
        <taxon>Arachnida</taxon>
        <taxon>Pseudoscorpiones</taxon>
        <taxon>Cheliferoidea</taxon>
        <taxon>Chernetidae</taxon>
        <taxon>Cordylochernes</taxon>
    </lineage>
</organism>
<evidence type="ECO:0000256" key="1">
    <source>
        <dbReference type="PROSITE-ProRule" id="PRU00047"/>
    </source>
</evidence>
<dbReference type="Pfam" id="PF18701">
    <property type="entry name" value="DUF5641"/>
    <property type="match status" value="1"/>
</dbReference>
<feature type="domain" description="CCHC-type" evidence="3">
    <location>
        <begin position="1696"/>
        <end position="1712"/>
    </location>
</feature>
<dbReference type="SUPFAM" id="SSF53098">
    <property type="entry name" value="Ribonuclease H-like"/>
    <property type="match status" value="1"/>
</dbReference>
<dbReference type="PANTHER" id="PTHR47331">
    <property type="entry name" value="PHD-TYPE DOMAIN-CONTAINING PROTEIN"/>
    <property type="match status" value="1"/>
</dbReference>
<dbReference type="Gene3D" id="3.30.70.270">
    <property type="match status" value="1"/>
</dbReference>
<dbReference type="PANTHER" id="PTHR47331:SF1">
    <property type="entry name" value="GAG-LIKE PROTEIN"/>
    <property type="match status" value="1"/>
</dbReference>
<dbReference type="Gene3D" id="4.10.60.10">
    <property type="entry name" value="Zinc finger, CCHC-type"/>
    <property type="match status" value="1"/>
</dbReference>
<dbReference type="InterPro" id="IPR040676">
    <property type="entry name" value="DUF5641"/>
</dbReference>
<evidence type="ECO:0000256" key="2">
    <source>
        <dbReference type="SAM" id="MobiDB-lite"/>
    </source>
</evidence>
<evidence type="ECO:0000313" key="5">
    <source>
        <dbReference type="EMBL" id="UYV67857.1"/>
    </source>
</evidence>
<feature type="domain" description="Integrase catalytic" evidence="4">
    <location>
        <begin position="2746"/>
        <end position="2925"/>
    </location>
</feature>
<dbReference type="Gene3D" id="1.10.340.70">
    <property type="match status" value="1"/>
</dbReference>
<accession>A0ABY6KG72</accession>
<name>A0ABY6KG72_9ARAC</name>
<dbReference type="PROSITE" id="PS50994">
    <property type="entry name" value="INTEGRASE"/>
    <property type="match status" value="1"/>
</dbReference>
<reference evidence="5 6" key="1">
    <citation type="submission" date="2022-01" db="EMBL/GenBank/DDBJ databases">
        <title>A chromosomal length assembly of Cordylochernes scorpioides.</title>
        <authorList>
            <person name="Zeh D."/>
            <person name="Zeh J."/>
        </authorList>
    </citation>
    <scope>NUCLEOTIDE SEQUENCE [LARGE SCALE GENOMIC DNA]</scope>
    <source>
        <strain evidence="5">IN4F17</strain>
        <tissue evidence="5">Whole Body</tissue>
    </source>
</reference>
<dbReference type="Pfam" id="PF03564">
    <property type="entry name" value="DUF1759"/>
    <property type="match status" value="2"/>
</dbReference>
<dbReference type="InterPro" id="IPR036397">
    <property type="entry name" value="RNaseH_sf"/>
</dbReference>
<feature type="region of interest" description="Disordered" evidence="2">
    <location>
        <begin position="1409"/>
        <end position="1432"/>
    </location>
</feature>
<dbReference type="Pfam" id="PF05380">
    <property type="entry name" value="Peptidase_A17"/>
    <property type="match status" value="1"/>
</dbReference>
<dbReference type="Gene3D" id="3.30.420.10">
    <property type="entry name" value="Ribonuclease H-like superfamily/Ribonuclease H"/>
    <property type="match status" value="1"/>
</dbReference>
<evidence type="ECO:0000259" key="4">
    <source>
        <dbReference type="PROSITE" id="PS50994"/>
    </source>
</evidence>
<keyword evidence="1" id="KW-0479">Metal-binding</keyword>
<gene>
    <name evidence="5" type="ORF">LAZ67_5002262</name>
</gene>
<dbReference type="InterPro" id="IPR041588">
    <property type="entry name" value="Integrase_H2C2"/>
</dbReference>
<evidence type="ECO:0000313" key="6">
    <source>
        <dbReference type="Proteomes" id="UP001235939"/>
    </source>
</evidence>
<dbReference type="InterPro" id="IPR005312">
    <property type="entry name" value="DUF1759"/>
</dbReference>
<proteinExistence type="predicted"/>
<dbReference type="InterPro" id="IPR012337">
    <property type="entry name" value="RNaseH-like_sf"/>
</dbReference>
<evidence type="ECO:0000259" key="3">
    <source>
        <dbReference type="PROSITE" id="PS50158"/>
    </source>
</evidence>